<name>A0A2K1J0U2_PHYPA</name>
<dbReference type="EnsemblPlants" id="Pp3c18_12450V3.3">
    <property type="protein sequence ID" value="PAC:32981128.CDS.1"/>
    <property type="gene ID" value="Pp3c18_12450"/>
</dbReference>
<dbReference type="EnsemblPlants" id="Pp3c18_12450V3.2">
    <property type="protein sequence ID" value="PAC:32981127.CDS.1"/>
    <property type="gene ID" value="Pp3c18_12450"/>
</dbReference>
<dbReference type="Gramene" id="Pp3c18_12450V3.3">
    <property type="protein sequence ID" value="PAC:32981128.CDS.1"/>
    <property type="gene ID" value="Pp3c18_12450"/>
</dbReference>
<reference evidence="1 3" key="1">
    <citation type="journal article" date="2008" name="Science">
        <title>The Physcomitrella genome reveals evolutionary insights into the conquest of land by plants.</title>
        <authorList>
            <person name="Rensing S."/>
            <person name="Lang D."/>
            <person name="Zimmer A."/>
            <person name="Terry A."/>
            <person name="Salamov A."/>
            <person name="Shapiro H."/>
            <person name="Nishiyama T."/>
            <person name="Perroud P.-F."/>
            <person name="Lindquist E."/>
            <person name="Kamisugi Y."/>
            <person name="Tanahashi T."/>
            <person name="Sakakibara K."/>
            <person name="Fujita T."/>
            <person name="Oishi K."/>
            <person name="Shin-I T."/>
            <person name="Kuroki Y."/>
            <person name="Toyoda A."/>
            <person name="Suzuki Y."/>
            <person name="Hashimoto A."/>
            <person name="Yamaguchi K."/>
            <person name="Sugano A."/>
            <person name="Kohara Y."/>
            <person name="Fujiyama A."/>
            <person name="Anterola A."/>
            <person name="Aoki S."/>
            <person name="Ashton N."/>
            <person name="Barbazuk W.B."/>
            <person name="Barker E."/>
            <person name="Bennetzen J."/>
            <person name="Bezanilla M."/>
            <person name="Blankenship R."/>
            <person name="Cho S.H."/>
            <person name="Dutcher S."/>
            <person name="Estelle M."/>
            <person name="Fawcett J.A."/>
            <person name="Gundlach H."/>
            <person name="Hanada K."/>
            <person name="Heyl A."/>
            <person name="Hicks K.A."/>
            <person name="Hugh J."/>
            <person name="Lohr M."/>
            <person name="Mayer K."/>
            <person name="Melkozernov A."/>
            <person name="Murata T."/>
            <person name="Nelson D."/>
            <person name="Pils B."/>
            <person name="Prigge M."/>
            <person name="Reiss B."/>
            <person name="Renner T."/>
            <person name="Rombauts S."/>
            <person name="Rushton P."/>
            <person name="Sanderfoot A."/>
            <person name="Schween G."/>
            <person name="Shiu S.-H."/>
            <person name="Stueber K."/>
            <person name="Theodoulou F.L."/>
            <person name="Tu H."/>
            <person name="Van de Peer Y."/>
            <person name="Verrier P.J."/>
            <person name="Waters E."/>
            <person name="Wood A."/>
            <person name="Yang L."/>
            <person name="Cove D."/>
            <person name="Cuming A."/>
            <person name="Hasebe M."/>
            <person name="Lucas S."/>
            <person name="Mishler D.B."/>
            <person name="Reski R."/>
            <person name="Grigoriev I."/>
            <person name="Quatrano R.S."/>
            <person name="Boore J.L."/>
        </authorList>
    </citation>
    <scope>NUCLEOTIDE SEQUENCE [LARGE SCALE GENOMIC DNA]</scope>
    <source>
        <strain evidence="2 3">cv. Gransden 2004</strain>
    </source>
</reference>
<reference evidence="1 3" key="2">
    <citation type="journal article" date="2018" name="Plant J.">
        <title>The Physcomitrella patens chromosome-scale assembly reveals moss genome structure and evolution.</title>
        <authorList>
            <person name="Lang D."/>
            <person name="Ullrich K.K."/>
            <person name="Murat F."/>
            <person name="Fuchs J."/>
            <person name="Jenkins J."/>
            <person name="Haas F.B."/>
            <person name="Piednoel M."/>
            <person name="Gundlach H."/>
            <person name="Van Bel M."/>
            <person name="Meyberg R."/>
            <person name="Vives C."/>
            <person name="Morata J."/>
            <person name="Symeonidi A."/>
            <person name="Hiss M."/>
            <person name="Muchero W."/>
            <person name="Kamisugi Y."/>
            <person name="Saleh O."/>
            <person name="Blanc G."/>
            <person name="Decker E.L."/>
            <person name="van Gessel N."/>
            <person name="Grimwood J."/>
            <person name="Hayes R.D."/>
            <person name="Graham S.W."/>
            <person name="Gunter L.E."/>
            <person name="McDaniel S.F."/>
            <person name="Hoernstein S.N.W."/>
            <person name="Larsson A."/>
            <person name="Li F.W."/>
            <person name="Perroud P.F."/>
            <person name="Phillips J."/>
            <person name="Ranjan P."/>
            <person name="Rokshar D.S."/>
            <person name="Rothfels C.J."/>
            <person name="Schneider L."/>
            <person name="Shu S."/>
            <person name="Stevenson D.W."/>
            <person name="Thummler F."/>
            <person name="Tillich M."/>
            <person name="Villarreal Aguilar J.C."/>
            <person name="Widiez T."/>
            <person name="Wong G.K."/>
            <person name="Wymore A."/>
            <person name="Zhang Y."/>
            <person name="Zimmer A.D."/>
            <person name="Quatrano R.S."/>
            <person name="Mayer K.F.X."/>
            <person name="Goodstein D."/>
            <person name="Casacuberta J.M."/>
            <person name="Vandepoele K."/>
            <person name="Reski R."/>
            <person name="Cuming A.C."/>
            <person name="Tuskan G.A."/>
            <person name="Maumus F."/>
            <person name="Salse J."/>
            <person name="Schmutz J."/>
            <person name="Rensing S.A."/>
        </authorList>
    </citation>
    <scope>NUCLEOTIDE SEQUENCE [LARGE SCALE GENOMIC DNA]</scope>
    <source>
        <strain evidence="2 3">cv. Gransden 2004</strain>
    </source>
</reference>
<dbReference type="Proteomes" id="UP000006727">
    <property type="component" value="Chromosome 18"/>
</dbReference>
<dbReference type="EnsemblPlants" id="Pp3c18_12450V3.1">
    <property type="protein sequence ID" value="PAC:32981126.CDS.1"/>
    <property type="gene ID" value="Pp3c18_12450"/>
</dbReference>
<evidence type="ECO:0000313" key="3">
    <source>
        <dbReference type="Proteomes" id="UP000006727"/>
    </source>
</evidence>
<accession>A0A2K1J0U2</accession>
<dbReference type="Gramene" id="Pp3c18_12450V3.1">
    <property type="protein sequence ID" value="PAC:32981126.CDS.1"/>
    <property type="gene ID" value="Pp3c18_12450"/>
</dbReference>
<protein>
    <submittedName>
        <fullName evidence="1 2">Uncharacterized protein</fullName>
    </submittedName>
</protein>
<gene>
    <name evidence="1" type="ORF">PHYPA_023040</name>
</gene>
<dbReference type="AlphaFoldDB" id="A0A2K1J0U2"/>
<organism evidence="1">
    <name type="scientific">Physcomitrium patens</name>
    <name type="common">Spreading-leaved earth moss</name>
    <name type="synonym">Physcomitrella patens</name>
    <dbReference type="NCBI Taxonomy" id="3218"/>
    <lineage>
        <taxon>Eukaryota</taxon>
        <taxon>Viridiplantae</taxon>
        <taxon>Streptophyta</taxon>
        <taxon>Embryophyta</taxon>
        <taxon>Bryophyta</taxon>
        <taxon>Bryophytina</taxon>
        <taxon>Bryopsida</taxon>
        <taxon>Funariidae</taxon>
        <taxon>Funariales</taxon>
        <taxon>Funariaceae</taxon>
        <taxon>Physcomitrium</taxon>
    </lineage>
</organism>
<evidence type="ECO:0000313" key="1">
    <source>
        <dbReference type="EMBL" id="PNR35141.1"/>
    </source>
</evidence>
<proteinExistence type="predicted"/>
<dbReference type="InParanoid" id="A0A2K1J0U2"/>
<keyword evidence="3" id="KW-1185">Reference proteome</keyword>
<dbReference type="Gramene" id="Pp3c18_12450V3.2">
    <property type="protein sequence ID" value="PAC:32981127.CDS.1"/>
    <property type="gene ID" value="Pp3c18_12450"/>
</dbReference>
<evidence type="ECO:0000313" key="2">
    <source>
        <dbReference type="EnsemblPlants" id="PAC:32981126.CDS.1"/>
    </source>
</evidence>
<dbReference type="EMBL" id="ABEU02000018">
    <property type="protein sequence ID" value="PNR35141.1"/>
    <property type="molecule type" value="Genomic_DNA"/>
</dbReference>
<sequence>MPTIEFTDATMCGLPFQRILSWPAWKMTYRIHSSFRCSPLSLALISLIMVRIKWREICECRSLTHSESCFAVLIELNRSPNFWFEGCGVCKSRFVAASVVECSNPHPICISWKHESQPFSLSRTLS</sequence>
<reference evidence="2" key="3">
    <citation type="submission" date="2020-12" db="UniProtKB">
        <authorList>
            <consortium name="EnsemblPlants"/>
        </authorList>
    </citation>
    <scope>IDENTIFICATION</scope>
</reference>